<protein>
    <recommendedName>
        <fullName evidence="2">C2H2-type domain-containing protein</fullName>
    </recommendedName>
</protein>
<reference evidence="3 4" key="1">
    <citation type="submission" date="2019-03" db="EMBL/GenBank/DDBJ databases">
        <title>Draft genome sequence of Xylaria hypoxylon DSM 108379, a ubiquitous saprotrophic-parasitic fungi on hardwood.</title>
        <authorList>
            <person name="Buettner E."/>
            <person name="Leonhardt S."/>
            <person name="Gebauer A.M."/>
            <person name="Liers C."/>
            <person name="Hofrichter M."/>
            <person name="Kellner H."/>
        </authorList>
    </citation>
    <scope>NUCLEOTIDE SEQUENCE [LARGE SCALE GENOMIC DNA]</scope>
    <source>
        <strain evidence="3 4">DSM 108379</strain>
    </source>
</reference>
<feature type="domain" description="C2H2-type" evidence="2">
    <location>
        <begin position="133"/>
        <end position="153"/>
    </location>
</feature>
<accession>A0A4Z0YKA9</accession>
<dbReference type="STRING" id="37992.A0A4Z0YKA9"/>
<feature type="region of interest" description="Disordered" evidence="1">
    <location>
        <begin position="256"/>
        <end position="292"/>
    </location>
</feature>
<dbReference type="PROSITE" id="PS00028">
    <property type="entry name" value="ZINC_FINGER_C2H2_1"/>
    <property type="match status" value="1"/>
</dbReference>
<evidence type="ECO:0000313" key="3">
    <source>
        <dbReference type="EMBL" id="TGJ83987.1"/>
    </source>
</evidence>
<evidence type="ECO:0000256" key="1">
    <source>
        <dbReference type="SAM" id="MobiDB-lite"/>
    </source>
</evidence>
<dbReference type="OrthoDB" id="4779414at2759"/>
<proteinExistence type="predicted"/>
<keyword evidence="4" id="KW-1185">Reference proteome</keyword>
<dbReference type="Proteomes" id="UP000297716">
    <property type="component" value="Unassembled WGS sequence"/>
</dbReference>
<evidence type="ECO:0000313" key="4">
    <source>
        <dbReference type="Proteomes" id="UP000297716"/>
    </source>
</evidence>
<dbReference type="InterPro" id="IPR013087">
    <property type="entry name" value="Znf_C2H2_type"/>
</dbReference>
<gene>
    <name evidence="3" type="ORF">E0Z10_g4774</name>
</gene>
<comment type="caution">
    <text evidence="3">The sequence shown here is derived from an EMBL/GenBank/DDBJ whole genome shotgun (WGS) entry which is preliminary data.</text>
</comment>
<sequence length="309" mass="34818">MDSIMGGTWQDEENQGSHGMVLNTNRIPDQMNNQYQSAVSAASSLGTFSLTGLEIPQQSFIFDFNNHTFGDLMTLPSSMDIDIFENNPFPLIPNPEFSVPLVLNHIHSCPQGHNHAPWPRTGLLEIQKCERRCHFCGQELKTAAALRKHAYDHKKKDKFEIEITPGSSGRQRRALLLDNNPSVLEHLSAAVQSPTQVRDGQITSGIQDSFPDVFESLRIDLGEATTLVRKLRRENAELKEENKALKAEIHRLTREEKNKEAQRKFRENLKRRIDGNRDTGPEARESPVLSAGFEDMDEFSSLPWGGLGC</sequence>
<feature type="region of interest" description="Disordered" evidence="1">
    <location>
        <begin position="1"/>
        <end position="20"/>
    </location>
</feature>
<organism evidence="3 4">
    <name type="scientific">Xylaria hypoxylon</name>
    <dbReference type="NCBI Taxonomy" id="37992"/>
    <lineage>
        <taxon>Eukaryota</taxon>
        <taxon>Fungi</taxon>
        <taxon>Dikarya</taxon>
        <taxon>Ascomycota</taxon>
        <taxon>Pezizomycotina</taxon>
        <taxon>Sordariomycetes</taxon>
        <taxon>Xylariomycetidae</taxon>
        <taxon>Xylariales</taxon>
        <taxon>Xylariaceae</taxon>
        <taxon>Xylaria</taxon>
    </lineage>
</organism>
<feature type="compositionally biased region" description="Basic and acidic residues" evidence="1">
    <location>
        <begin position="256"/>
        <end position="285"/>
    </location>
</feature>
<evidence type="ECO:0000259" key="2">
    <source>
        <dbReference type="PROSITE" id="PS00028"/>
    </source>
</evidence>
<dbReference type="EMBL" id="SKBN01000078">
    <property type="protein sequence ID" value="TGJ83987.1"/>
    <property type="molecule type" value="Genomic_DNA"/>
</dbReference>
<dbReference type="AlphaFoldDB" id="A0A4Z0YKA9"/>
<name>A0A4Z0YKA9_9PEZI</name>